<dbReference type="AlphaFoldDB" id="A0A821GFR9"/>
<proteinExistence type="predicted"/>
<keyword evidence="1" id="KW-0732">Signal</keyword>
<comment type="caution">
    <text evidence="2">The sequence shown here is derived from an EMBL/GenBank/DDBJ whole genome shotgun (WGS) entry which is preliminary data.</text>
</comment>
<feature type="chain" id="PRO_5032594014" evidence="1">
    <location>
        <begin position="22"/>
        <end position="98"/>
    </location>
</feature>
<dbReference type="Proteomes" id="UP000663862">
    <property type="component" value="Unassembled WGS sequence"/>
</dbReference>
<feature type="signal peptide" evidence="1">
    <location>
        <begin position="1"/>
        <end position="21"/>
    </location>
</feature>
<protein>
    <submittedName>
        <fullName evidence="2">Uncharacterized protein</fullName>
    </submittedName>
</protein>
<dbReference type="EMBL" id="CAJOBQ010005906">
    <property type="protein sequence ID" value="CAF4664103.1"/>
    <property type="molecule type" value="Genomic_DNA"/>
</dbReference>
<evidence type="ECO:0000256" key="1">
    <source>
        <dbReference type="SAM" id="SignalP"/>
    </source>
</evidence>
<reference evidence="2" key="1">
    <citation type="submission" date="2021-02" db="EMBL/GenBank/DDBJ databases">
        <authorList>
            <person name="Nowell W R."/>
        </authorList>
    </citation>
    <scope>NUCLEOTIDE SEQUENCE</scope>
</reference>
<evidence type="ECO:0000313" key="3">
    <source>
        <dbReference type="Proteomes" id="UP000663862"/>
    </source>
</evidence>
<sequence length="98" mass="10961">GYIPGSFILTSLVLLREPSGATVILFLCLSGSTIPQLLKNVTGTWTDLSTEDSTEVTRCTLRDSAMGFCNFQRNPCIEILRHNQKIQTYCNIKYISEL</sequence>
<gene>
    <name evidence="2" type="ORF">TSG867_LOCUS31507</name>
</gene>
<organism evidence="2 3">
    <name type="scientific">Rotaria socialis</name>
    <dbReference type="NCBI Taxonomy" id="392032"/>
    <lineage>
        <taxon>Eukaryota</taxon>
        <taxon>Metazoa</taxon>
        <taxon>Spiralia</taxon>
        <taxon>Gnathifera</taxon>
        <taxon>Rotifera</taxon>
        <taxon>Eurotatoria</taxon>
        <taxon>Bdelloidea</taxon>
        <taxon>Philodinida</taxon>
        <taxon>Philodinidae</taxon>
        <taxon>Rotaria</taxon>
    </lineage>
</organism>
<name>A0A821GFR9_9BILA</name>
<feature type="non-terminal residue" evidence="2">
    <location>
        <position position="1"/>
    </location>
</feature>
<accession>A0A821GFR9</accession>
<evidence type="ECO:0000313" key="2">
    <source>
        <dbReference type="EMBL" id="CAF4664103.1"/>
    </source>
</evidence>